<dbReference type="AlphaFoldDB" id="A0A401NTP6"/>
<evidence type="ECO:0000313" key="2">
    <source>
        <dbReference type="EMBL" id="GCB64214.1"/>
    </source>
</evidence>
<gene>
    <name evidence="2" type="ORF">scyTo_0014738</name>
</gene>
<evidence type="ECO:0000313" key="3">
    <source>
        <dbReference type="Proteomes" id="UP000288216"/>
    </source>
</evidence>
<keyword evidence="3" id="KW-1185">Reference proteome</keyword>
<reference evidence="2 3" key="1">
    <citation type="journal article" date="2018" name="Nat. Ecol. Evol.">
        <title>Shark genomes provide insights into elasmobranch evolution and the origin of vertebrates.</title>
        <authorList>
            <person name="Hara Y"/>
            <person name="Yamaguchi K"/>
            <person name="Onimaru K"/>
            <person name="Kadota M"/>
            <person name="Koyanagi M"/>
            <person name="Keeley SD"/>
            <person name="Tatsumi K"/>
            <person name="Tanaka K"/>
            <person name="Motone F"/>
            <person name="Kageyama Y"/>
            <person name="Nozu R"/>
            <person name="Adachi N"/>
            <person name="Nishimura O"/>
            <person name="Nakagawa R"/>
            <person name="Tanegashima C"/>
            <person name="Kiyatake I"/>
            <person name="Matsumoto R"/>
            <person name="Murakumo K"/>
            <person name="Nishida K"/>
            <person name="Terakita A"/>
            <person name="Kuratani S"/>
            <person name="Sato K"/>
            <person name="Hyodo S Kuraku.S."/>
        </authorList>
    </citation>
    <scope>NUCLEOTIDE SEQUENCE [LARGE SCALE GENOMIC DNA]</scope>
</reference>
<organism evidence="2 3">
    <name type="scientific">Scyliorhinus torazame</name>
    <name type="common">Cloudy catshark</name>
    <name type="synonym">Catulus torazame</name>
    <dbReference type="NCBI Taxonomy" id="75743"/>
    <lineage>
        <taxon>Eukaryota</taxon>
        <taxon>Metazoa</taxon>
        <taxon>Chordata</taxon>
        <taxon>Craniata</taxon>
        <taxon>Vertebrata</taxon>
        <taxon>Chondrichthyes</taxon>
        <taxon>Elasmobranchii</taxon>
        <taxon>Galeomorphii</taxon>
        <taxon>Galeoidea</taxon>
        <taxon>Carcharhiniformes</taxon>
        <taxon>Scyliorhinidae</taxon>
        <taxon>Scyliorhinus</taxon>
    </lineage>
</organism>
<sequence length="99" mass="11169">MCHCALVFEQQVLNSTLTFLVILHLYVVKPRHSITTIHENEALGINELTDVTGALNRDQNQSQKESERPRLPNTDSSQEALVILEEELEKAVKTSITKV</sequence>
<dbReference type="Proteomes" id="UP000288216">
    <property type="component" value="Unassembled WGS sequence"/>
</dbReference>
<protein>
    <submittedName>
        <fullName evidence="2">Uncharacterized protein</fullName>
    </submittedName>
</protein>
<feature type="region of interest" description="Disordered" evidence="1">
    <location>
        <begin position="56"/>
        <end position="77"/>
    </location>
</feature>
<accession>A0A401NTP6</accession>
<dbReference type="EMBL" id="BFAA01008024">
    <property type="protein sequence ID" value="GCB64214.1"/>
    <property type="molecule type" value="Genomic_DNA"/>
</dbReference>
<comment type="caution">
    <text evidence="2">The sequence shown here is derived from an EMBL/GenBank/DDBJ whole genome shotgun (WGS) entry which is preliminary data.</text>
</comment>
<proteinExistence type="predicted"/>
<name>A0A401NTP6_SCYTO</name>
<evidence type="ECO:0000256" key="1">
    <source>
        <dbReference type="SAM" id="MobiDB-lite"/>
    </source>
</evidence>